<feature type="compositionally biased region" description="Acidic residues" evidence="1">
    <location>
        <begin position="273"/>
        <end position="285"/>
    </location>
</feature>
<evidence type="ECO:0000256" key="1">
    <source>
        <dbReference type="SAM" id="MobiDB-lite"/>
    </source>
</evidence>
<feature type="signal peptide" evidence="2">
    <location>
        <begin position="1"/>
        <end position="18"/>
    </location>
</feature>
<feature type="region of interest" description="Disordered" evidence="1">
    <location>
        <begin position="256"/>
        <end position="290"/>
    </location>
</feature>
<evidence type="ECO:0000313" key="4">
    <source>
        <dbReference type="Proteomes" id="UP001648503"/>
    </source>
</evidence>
<reference evidence="3 4" key="1">
    <citation type="submission" date="2021-02" db="EMBL/GenBank/DDBJ databases">
        <title>Variation within the Batrachochytrium salamandrivorans European outbreak.</title>
        <authorList>
            <person name="Kelly M."/>
            <person name="Pasmans F."/>
            <person name="Shea T.P."/>
            <person name="Munoz J.F."/>
            <person name="Carranza S."/>
            <person name="Cuomo C.A."/>
            <person name="Martel A."/>
        </authorList>
    </citation>
    <scope>NUCLEOTIDE SEQUENCE [LARGE SCALE GENOMIC DNA]</scope>
    <source>
        <strain evidence="3 4">AMFP18/2</strain>
    </source>
</reference>
<comment type="caution">
    <text evidence="3">The sequence shown here is derived from an EMBL/GenBank/DDBJ whole genome shotgun (WGS) entry which is preliminary data.</text>
</comment>
<dbReference type="EMBL" id="JAFCIX010000173">
    <property type="protein sequence ID" value="KAH6596913.1"/>
    <property type="molecule type" value="Genomic_DNA"/>
</dbReference>
<feature type="compositionally biased region" description="Polar residues" evidence="1">
    <location>
        <begin position="155"/>
        <end position="168"/>
    </location>
</feature>
<name>A0ABQ8FF37_9FUNG</name>
<accession>A0ABQ8FF37</accession>
<keyword evidence="2" id="KW-0732">Signal</keyword>
<organism evidence="3 4">
    <name type="scientific">Batrachochytrium salamandrivorans</name>
    <dbReference type="NCBI Taxonomy" id="1357716"/>
    <lineage>
        <taxon>Eukaryota</taxon>
        <taxon>Fungi</taxon>
        <taxon>Fungi incertae sedis</taxon>
        <taxon>Chytridiomycota</taxon>
        <taxon>Chytridiomycota incertae sedis</taxon>
        <taxon>Chytridiomycetes</taxon>
        <taxon>Rhizophydiales</taxon>
        <taxon>Rhizophydiales incertae sedis</taxon>
        <taxon>Batrachochytrium</taxon>
    </lineage>
</organism>
<protein>
    <submittedName>
        <fullName evidence="3">Uncharacterized protein</fullName>
    </submittedName>
</protein>
<feature type="region of interest" description="Disordered" evidence="1">
    <location>
        <begin position="17"/>
        <end position="181"/>
    </location>
</feature>
<sequence>MKFNALVAAAMVITSVNASGKGRPKGLFKKGGGMKGSDSSWSLLEKDPEPGSSQESPRRGMGQRLSQSSLVRKLKSGSSRSSPKHKPKSGASQSSLAHGSRPGPSQNPPKDEPRPGSSQDPPKDEPRPGSSQDPPKDEPRPGSSQDPPKDEPRPGSSQKKPMHNSDTPQVPEPRKKDPVCDPIVRELQASWKKISDFDLVFSKQIPDFYKLLTKERREKHDKMMKKKLIKFKKTNSGVGMSENELMNMMRMTKLRENNSVVGTSGDDVIRGNDEEDEDEDDDDEEEKRKAHDLNLKEMQKWRKSNPEVIPRLQEIKAESISLEQDHSVIWAKLLSNKCPTEKLERFSPETMKEQGYFPKWDDDIDLMRFDEQ</sequence>
<keyword evidence="4" id="KW-1185">Reference proteome</keyword>
<evidence type="ECO:0000313" key="3">
    <source>
        <dbReference type="EMBL" id="KAH6596913.1"/>
    </source>
</evidence>
<dbReference type="Proteomes" id="UP001648503">
    <property type="component" value="Unassembled WGS sequence"/>
</dbReference>
<evidence type="ECO:0000256" key="2">
    <source>
        <dbReference type="SAM" id="SignalP"/>
    </source>
</evidence>
<gene>
    <name evidence="3" type="ORF">BASA50_004813</name>
</gene>
<feature type="chain" id="PRO_5045749682" evidence="2">
    <location>
        <begin position="19"/>
        <end position="372"/>
    </location>
</feature>
<proteinExistence type="predicted"/>
<feature type="compositionally biased region" description="Low complexity" evidence="1">
    <location>
        <begin position="68"/>
        <end position="81"/>
    </location>
</feature>